<feature type="domain" description="Peptidase M20 dimerisation" evidence="4">
    <location>
        <begin position="214"/>
        <end position="316"/>
    </location>
</feature>
<dbReference type="NCBIfam" id="NF006771">
    <property type="entry name" value="PRK09290.1-5"/>
    <property type="match status" value="1"/>
</dbReference>
<dbReference type="Pfam" id="PF07687">
    <property type="entry name" value="M20_dimer"/>
    <property type="match status" value="1"/>
</dbReference>
<feature type="binding site" evidence="3">
    <location>
        <position position="99"/>
    </location>
    <ligand>
        <name>Zn(2+)</name>
        <dbReference type="ChEBI" id="CHEBI:29105"/>
        <label>2</label>
    </ligand>
</feature>
<comment type="similarity">
    <text evidence="1">Belongs to the peptidase M20 family.</text>
</comment>
<dbReference type="Gene3D" id="3.40.630.10">
    <property type="entry name" value="Zn peptidases"/>
    <property type="match status" value="1"/>
</dbReference>
<protein>
    <submittedName>
        <fullName evidence="5">M20 family metallo-hydrolase</fullName>
    </submittedName>
</protein>
<dbReference type="PIRSF" id="PIRSF001235">
    <property type="entry name" value="Amidase_carbamoylase"/>
    <property type="match status" value="1"/>
</dbReference>
<feature type="binding site" evidence="3">
    <location>
        <position position="134"/>
    </location>
    <ligand>
        <name>Zn(2+)</name>
        <dbReference type="ChEBI" id="CHEBI:29105"/>
        <label>2</label>
    </ligand>
</feature>
<dbReference type="NCBIfam" id="TIGR01879">
    <property type="entry name" value="hydantase"/>
    <property type="match status" value="1"/>
</dbReference>
<dbReference type="InterPro" id="IPR010158">
    <property type="entry name" value="Amidase_Cbmase"/>
</dbReference>
<evidence type="ECO:0000313" key="5">
    <source>
        <dbReference type="EMBL" id="XBO72646.1"/>
    </source>
</evidence>
<dbReference type="GO" id="GO:0046872">
    <property type="term" value="F:metal ion binding"/>
    <property type="evidence" value="ECO:0007669"/>
    <property type="project" value="UniProtKB-KW"/>
</dbReference>
<dbReference type="PANTHER" id="PTHR32494:SF5">
    <property type="entry name" value="ALLANTOATE AMIDOHYDROLASE"/>
    <property type="match status" value="1"/>
</dbReference>
<keyword evidence="2" id="KW-0378">Hydrolase</keyword>
<dbReference type="Gene3D" id="3.30.70.360">
    <property type="match status" value="1"/>
</dbReference>
<dbReference type="RefSeq" id="WP_348827918.1">
    <property type="nucleotide sequence ID" value="NZ_CP098827.1"/>
</dbReference>
<feature type="binding site" evidence="3">
    <location>
        <position position="195"/>
    </location>
    <ligand>
        <name>Zn(2+)</name>
        <dbReference type="ChEBI" id="CHEBI:29105"/>
        <label>1</label>
    </ligand>
</feature>
<gene>
    <name evidence="5" type="ORF">NFG58_08085</name>
</gene>
<feature type="binding site" evidence="3">
    <location>
        <position position="88"/>
    </location>
    <ligand>
        <name>Zn(2+)</name>
        <dbReference type="ChEBI" id="CHEBI:29105"/>
        <label>1</label>
    </ligand>
</feature>
<sequence length="417" mass="45475">MSSIPHRSIDIDANRLWDSLMQMAEVGPSPNGGSRRLAMTPEDADGRRLLLDWVETLGCTWQRDKAGNLFIRRAGREDHLPPVSMGSHLDTQPLGGRFDGVLGVLAGLEVLRSLHDNAITTRRPLSLIVWTNEEGSRFAPAMGGSGVWTGRLDEATFFGASDSKAVTLGEAIAACGEAGDLPLGEPELDAYFELHIEQGPVLEEQGHPLGIVTGVQGIRWYDLSLRGQSAHAGPTPMSYRRDPLLAATAMIQRMREVVMADPDGAARLTVGDFQVVEPSRNVVPGEVRLLLDLRHVSDERLDALDAELERLARDAADVEGVELTFERRWHSPVTPFDDALIDSLREAVKARELDAPCMMSGAGHDAVHLSHVTPTVMIFVPCRDGISHNEAEYAEPEHCALGTQLLCDAVLARAERD</sequence>
<dbReference type="PANTHER" id="PTHR32494">
    <property type="entry name" value="ALLANTOATE DEIMINASE-RELATED"/>
    <property type="match status" value="1"/>
</dbReference>
<comment type="cofactor">
    <cofactor evidence="3">
        <name>Zn(2+)</name>
        <dbReference type="ChEBI" id="CHEBI:29105"/>
    </cofactor>
    <text evidence="3">Binds 2 Zn(2+) ions per subunit.</text>
</comment>
<dbReference type="NCBIfam" id="NF006769">
    <property type="entry name" value="PRK09290.1-3"/>
    <property type="match status" value="1"/>
</dbReference>
<accession>A0AAU7KM58</accession>
<dbReference type="SUPFAM" id="SSF55031">
    <property type="entry name" value="Bacterial exopeptidase dimerisation domain"/>
    <property type="match status" value="1"/>
</dbReference>
<reference evidence="5" key="1">
    <citation type="submission" date="2022-06" db="EMBL/GenBank/DDBJ databases">
        <title>A novel DMS-producing enzyme.</title>
        <authorList>
            <person name="Zhang Y."/>
        </authorList>
    </citation>
    <scope>NUCLEOTIDE SEQUENCE</scope>
    <source>
        <strain evidence="5">RT37</strain>
    </source>
</reference>
<feature type="binding site" evidence="3">
    <location>
        <position position="99"/>
    </location>
    <ligand>
        <name>Zn(2+)</name>
        <dbReference type="ChEBI" id="CHEBI:29105"/>
        <label>1</label>
    </ligand>
</feature>
<name>A0AAU7KM58_9GAMM</name>
<evidence type="ECO:0000259" key="4">
    <source>
        <dbReference type="Pfam" id="PF07687"/>
    </source>
</evidence>
<keyword evidence="3" id="KW-0479">Metal-binding</keyword>
<evidence type="ECO:0000256" key="2">
    <source>
        <dbReference type="ARBA" id="ARBA00022801"/>
    </source>
</evidence>
<dbReference type="InterPro" id="IPR036264">
    <property type="entry name" value="Bact_exopeptidase_dim_dom"/>
</dbReference>
<dbReference type="InterPro" id="IPR011650">
    <property type="entry name" value="Peptidase_M20_dimer"/>
</dbReference>
<dbReference type="InterPro" id="IPR002933">
    <property type="entry name" value="Peptidase_M20"/>
</dbReference>
<dbReference type="GO" id="GO:0016813">
    <property type="term" value="F:hydrolase activity, acting on carbon-nitrogen (but not peptide) bonds, in linear amidines"/>
    <property type="evidence" value="ECO:0007669"/>
    <property type="project" value="InterPro"/>
</dbReference>
<feature type="binding site" evidence="3">
    <location>
        <position position="388"/>
    </location>
    <ligand>
        <name>Zn(2+)</name>
        <dbReference type="ChEBI" id="CHEBI:29105"/>
        <label>2</label>
    </ligand>
</feature>
<keyword evidence="3" id="KW-0862">Zinc</keyword>
<organism evidence="5">
    <name type="scientific">Halomonas sp. RT37</name>
    <dbReference type="NCBI Taxonomy" id="2950872"/>
    <lineage>
        <taxon>Bacteria</taxon>
        <taxon>Pseudomonadati</taxon>
        <taxon>Pseudomonadota</taxon>
        <taxon>Gammaproteobacteria</taxon>
        <taxon>Oceanospirillales</taxon>
        <taxon>Halomonadaceae</taxon>
        <taxon>Halomonas</taxon>
    </lineage>
</organism>
<dbReference type="CDD" id="cd03884">
    <property type="entry name" value="M20_bAS"/>
    <property type="match status" value="1"/>
</dbReference>
<dbReference type="Pfam" id="PF01546">
    <property type="entry name" value="Peptidase_M20"/>
    <property type="match status" value="1"/>
</dbReference>
<evidence type="ECO:0000256" key="1">
    <source>
        <dbReference type="ARBA" id="ARBA00006153"/>
    </source>
</evidence>
<proteinExistence type="inferred from homology"/>
<dbReference type="SUPFAM" id="SSF53187">
    <property type="entry name" value="Zn-dependent exopeptidases"/>
    <property type="match status" value="1"/>
</dbReference>
<dbReference type="AlphaFoldDB" id="A0AAU7KM58"/>
<dbReference type="EMBL" id="CP098827">
    <property type="protein sequence ID" value="XBO72646.1"/>
    <property type="molecule type" value="Genomic_DNA"/>
</dbReference>
<evidence type="ECO:0000256" key="3">
    <source>
        <dbReference type="PIRSR" id="PIRSR001235-1"/>
    </source>
</evidence>